<dbReference type="PANTHER" id="PTHR46740">
    <property type="entry name" value="PROTEIN DYAD"/>
    <property type="match status" value="1"/>
</dbReference>
<feature type="domain" description="PTC1-like winged helix-turn-helix" evidence="3">
    <location>
        <begin position="265"/>
        <end position="346"/>
    </location>
</feature>
<name>A0A2I0BA88_9ASPA</name>
<keyword evidence="1" id="KW-0175">Coiled coil</keyword>
<evidence type="ECO:0000313" key="4">
    <source>
        <dbReference type="EMBL" id="PKA64705.1"/>
    </source>
</evidence>
<feature type="compositionally biased region" description="Polar residues" evidence="2">
    <location>
        <begin position="575"/>
        <end position="589"/>
    </location>
</feature>
<evidence type="ECO:0000256" key="2">
    <source>
        <dbReference type="SAM" id="MobiDB-lite"/>
    </source>
</evidence>
<gene>
    <name evidence="4" type="primary">DYAD</name>
    <name evidence="4" type="ORF">AXF42_Ash007452</name>
</gene>
<dbReference type="PANTHER" id="PTHR46740:SF2">
    <property type="entry name" value="PROTEIN DYAD"/>
    <property type="match status" value="1"/>
</dbReference>
<feature type="compositionally biased region" description="Basic and acidic residues" evidence="2">
    <location>
        <begin position="211"/>
        <end position="243"/>
    </location>
</feature>
<feature type="compositionally biased region" description="Basic and acidic residues" evidence="2">
    <location>
        <begin position="503"/>
        <end position="513"/>
    </location>
</feature>
<dbReference type="Proteomes" id="UP000236161">
    <property type="component" value="Unassembled WGS sequence"/>
</dbReference>
<keyword evidence="5" id="KW-1185">Reference proteome</keyword>
<dbReference type="InterPro" id="IPR044221">
    <property type="entry name" value="DYAD/AMEIOTIC1"/>
</dbReference>
<dbReference type="InterPro" id="IPR059080">
    <property type="entry name" value="WHD_PTC1"/>
</dbReference>
<dbReference type="STRING" id="1088818.A0A2I0BA88"/>
<dbReference type="EMBL" id="KZ451903">
    <property type="protein sequence ID" value="PKA64705.1"/>
    <property type="molecule type" value="Genomic_DNA"/>
</dbReference>
<protein>
    <submittedName>
        <fullName evidence="4">Protein DYAD</fullName>
    </submittedName>
</protein>
<accession>A0A2I0BA88</accession>
<feature type="region of interest" description="Disordered" evidence="2">
    <location>
        <begin position="211"/>
        <end position="268"/>
    </location>
</feature>
<feature type="region of interest" description="Disordered" evidence="2">
    <location>
        <begin position="545"/>
        <end position="614"/>
    </location>
</feature>
<dbReference type="Pfam" id="PF25874">
    <property type="entry name" value="WHD_plant_repro"/>
    <property type="match status" value="1"/>
</dbReference>
<organism evidence="4 5">
    <name type="scientific">Apostasia shenzhenica</name>
    <dbReference type="NCBI Taxonomy" id="1088818"/>
    <lineage>
        <taxon>Eukaryota</taxon>
        <taxon>Viridiplantae</taxon>
        <taxon>Streptophyta</taxon>
        <taxon>Embryophyta</taxon>
        <taxon>Tracheophyta</taxon>
        <taxon>Spermatophyta</taxon>
        <taxon>Magnoliopsida</taxon>
        <taxon>Liliopsida</taxon>
        <taxon>Asparagales</taxon>
        <taxon>Orchidaceae</taxon>
        <taxon>Apostasioideae</taxon>
        <taxon>Apostasia</taxon>
    </lineage>
</organism>
<dbReference type="AlphaFoldDB" id="A0A2I0BA88"/>
<evidence type="ECO:0000256" key="1">
    <source>
        <dbReference type="SAM" id="Coils"/>
    </source>
</evidence>
<feature type="compositionally biased region" description="Basic and acidic residues" evidence="2">
    <location>
        <begin position="251"/>
        <end position="268"/>
    </location>
</feature>
<feature type="compositionally biased region" description="Low complexity" evidence="2">
    <location>
        <begin position="604"/>
        <end position="614"/>
    </location>
</feature>
<dbReference type="GO" id="GO:0051177">
    <property type="term" value="P:meiotic sister chromatid cohesion"/>
    <property type="evidence" value="ECO:0007669"/>
    <property type="project" value="InterPro"/>
</dbReference>
<reference evidence="4 5" key="1">
    <citation type="journal article" date="2017" name="Nature">
        <title>The Apostasia genome and the evolution of orchids.</title>
        <authorList>
            <person name="Zhang G.Q."/>
            <person name="Liu K.W."/>
            <person name="Li Z."/>
            <person name="Lohaus R."/>
            <person name="Hsiao Y.Y."/>
            <person name="Niu S.C."/>
            <person name="Wang J.Y."/>
            <person name="Lin Y.C."/>
            <person name="Xu Q."/>
            <person name="Chen L.J."/>
            <person name="Yoshida K."/>
            <person name="Fujiwara S."/>
            <person name="Wang Z.W."/>
            <person name="Zhang Y.Q."/>
            <person name="Mitsuda N."/>
            <person name="Wang M."/>
            <person name="Liu G.H."/>
            <person name="Pecoraro L."/>
            <person name="Huang H.X."/>
            <person name="Xiao X.J."/>
            <person name="Lin M."/>
            <person name="Wu X.Y."/>
            <person name="Wu W.L."/>
            <person name="Chen Y.Y."/>
            <person name="Chang S.B."/>
            <person name="Sakamoto S."/>
            <person name="Ohme-Takagi M."/>
            <person name="Yagi M."/>
            <person name="Zeng S.J."/>
            <person name="Shen C.Y."/>
            <person name="Yeh C.M."/>
            <person name="Luo Y.B."/>
            <person name="Tsai W.C."/>
            <person name="Van de Peer Y."/>
            <person name="Liu Z.J."/>
        </authorList>
    </citation>
    <scope>NUCLEOTIDE SEQUENCE [LARGE SCALE GENOMIC DNA]</scope>
    <source>
        <strain evidence="5">cv. Shenzhen</strain>
        <tissue evidence="4">Stem</tissue>
    </source>
</reference>
<proteinExistence type="predicted"/>
<evidence type="ECO:0000313" key="5">
    <source>
        <dbReference type="Proteomes" id="UP000236161"/>
    </source>
</evidence>
<feature type="region of interest" description="Disordered" evidence="2">
    <location>
        <begin position="480"/>
        <end position="524"/>
    </location>
</feature>
<evidence type="ECO:0000259" key="3">
    <source>
        <dbReference type="Pfam" id="PF25874"/>
    </source>
</evidence>
<dbReference type="GO" id="GO:0007131">
    <property type="term" value="P:reciprocal meiotic recombination"/>
    <property type="evidence" value="ECO:0007669"/>
    <property type="project" value="InterPro"/>
</dbReference>
<feature type="coiled-coil region" evidence="1">
    <location>
        <begin position="411"/>
        <end position="470"/>
    </location>
</feature>
<dbReference type="OrthoDB" id="515863at2759"/>
<sequence length="716" mass="78749">MIAQVASILSSLAYMCDFYRSISSGRRQIKYYYSKRNESIPVALKRPPSGRQMLSIADSPHAFPYNEPYVAGSLYEIDHQELPPKSPIQLKALRVAMVRETTLLDVTVSFPSMFSLRSFFSGQGTGCGFPELDEKFVMSSNHAGRILRRPIASTQLEAEKRLKSFWLLSPASEEEDNATKPMKSIGSCLLALKSAGVVGWGKRKKVKYIEKHSESSTTAPHDKQQHKESRCGGKRIRVETKKEKNNKKKKVDGLEGKRPRGNKDRWSTERYEAAEKRLLEIMRAKKAELRSPILRQVLREEARKHIGDTGLLDHLLKHMAGKIVADGTERFRRRHNSEGAMEYWIEPADLMEFRRKAGVTDPFWVPPQGWNLGDSVIPHSCGPDCKLAIAELKQHHSALFTMSDLSRSILIEEQQISLRKLEKEAREVKEESEEAVATWKEKWRDLLESKRKMEEEIALLSSSMHSLEGEVKVLKKKREKREVTQVVNAADSAGEGRSSDGSITEKEESDGKVRPGKKAARQSGFRICKPQGTFLWPSMAGSSTTTFAGNGDRASPTAGCTSPSSHARGVPVAVPSTTLAGEGSNSASGEQHHLMQPFAGGGPPSTSSSTASTPKLLLPAPEPTSAVVQARAHAAVVVVVPRQPLSERPAASESSFAAAYGTMAGATKASLLGVGNMNMMKDDLATVASTSWEKVGRCGGVTTELALALATPWPYR</sequence>